<name>A0A443HVE3_BYSSP</name>
<evidence type="ECO:0000313" key="3">
    <source>
        <dbReference type="Proteomes" id="UP000283841"/>
    </source>
</evidence>
<gene>
    <name evidence="2" type="ORF">C8Q69DRAFT_467455</name>
</gene>
<feature type="compositionally biased region" description="Polar residues" evidence="1">
    <location>
        <begin position="1"/>
        <end position="16"/>
    </location>
</feature>
<proteinExistence type="predicted"/>
<dbReference type="STRING" id="264951.A0A443HVE3"/>
<organism evidence="2 3">
    <name type="scientific">Byssochlamys spectabilis</name>
    <name type="common">Paecilomyces variotii</name>
    <dbReference type="NCBI Taxonomy" id="264951"/>
    <lineage>
        <taxon>Eukaryota</taxon>
        <taxon>Fungi</taxon>
        <taxon>Dikarya</taxon>
        <taxon>Ascomycota</taxon>
        <taxon>Pezizomycotina</taxon>
        <taxon>Eurotiomycetes</taxon>
        <taxon>Eurotiomycetidae</taxon>
        <taxon>Eurotiales</taxon>
        <taxon>Thermoascaceae</taxon>
        <taxon>Paecilomyces</taxon>
    </lineage>
</organism>
<evidence type="ECO:0000256" key="1">
    <source>
        <dbReference type="SAM" id="MobiDB-lite"/>
    </source>
</evidence>
<dbReference type="VEuPathDB" id="FungiDB:C8Q69DRAFT_467455"/>
<dbReference type="GeneID" id="39599907"/>
<keyword evidence="3" id="KW-1185">Reference proteome</keyword>
<feature type="region of interest" description="Disordered" evidence="1">
    <location>
        <begin position="1"/>
        <end position="29"/>
    </location>
</feature>
<dbReference type="Proteomes" id="UP000283841">
    <property type="component" value="Unassembled WGS sequence"/>
</dbReference>
<comment type="caution">
    <text evidence="2">The sequence shown here is derived from an EMBL/GenBank/DDBJ whole genome shotgun (WGS) entry which is preliminary data.</text>
</comment>
<dbReference type="RefSeq" id="XP_028485437.1">
    <property type="nucleotide sequence ID" value="XM_028630630.1"/>
</dbReference>
<accession>A0A443HVE3</accession>
<protein>
    <submittedName>
        <fullName evidence="2">Uncharacterized protein</fullName>
    </submittedName>
</protein>
<evidence type="ECO:0000313" key="2">
    <source>
        <dbReference type="EMBL" id="RWQ95792.1"/>
    </source>
</evidence>
<sequence>MRPSISTAMPPANNSPAHPATRALHADDPLNQVTDVAPPIHLSTTYRYPNEPEDLIPSADPVVRISTHPSIHSYVYTYLLP</sequence>
<dbReference type="EMBL" id="RCNU01000005">
    <property type="protein sequence ID" value="RWQ95792.1"/>
    <property type="molecule type" value="Genomic_DNA"/>
</dbReference>
<reference evidence="2 3" key="1">
    <citation type="journal article" date="2018" name="Front. Microbiol.">
        <title>Genomic and genetic insights into a cosmopolitan fungus, Paecilomyces variotii (Eurotiales).</title>
        <authorList>
            <person name="Urquhart A.S."/>
            <person name="Mondo S.J."/>
            <person name="Makela M.R."/>
            <person name="Hane J.K."/>
            <person name="Wiebenga A."/>
            <person name="He G."/>
            <person name="Mihaltcheva S."/>
            <person name="Pangilinan J."/>
            <person name="Lipzen A."/>
            <person name="Barry K."/>
            <person name="de Vries R.P."/>
            <person name="Grigoriev I.V."/>
            <person name="Idnurm A."/>
        </authorList>
    </citation>
    <scope>NUCLEOTIDE SEQUENCE [LARGE SCALE GENOMIC DNA]</scope>
    <source>
        <strain evidence="2 3">CBS 101075</strain>
    </source>
</reference>
<dbReference type="AlphaFoldDB" id="A0A443HVE3"/>